<feature type="domain" description="Glycosyltransferase 2-like" evidence="3">
    <location>
        <begin position="71"/>
        <end position="253"/>
    </location>
</feature>
<dbReference type="Gene3D" id="2.80.10.50">
    <property type="match status" value="1"/>
</dbReference>
<comment type="caution">
    <text evidence="4">The sequence shown here is derived from an EMBL/GenBank/DDBJ whole genome shotgun (WGS) entry which is preliminary data.</text>
</comment>
<evidence type="ECO:0000313" key="5">
    <source>
        <dbReference type="Proteomes" id="UP001186944"/>
    </source>
</evidence>
<keyword evidence="2" id="KW-0328">Glycosyltransferase</keyword>
<dbReference type="Pfam" id="PF00535">
    <property type="entry name" value="Glycos_transf_2"/>
    <property type="match status" value="1"/>
</dbReference>
<sequence length="493" mass="56146">MDMILKRTELVSYVEMCHLMNIDPNENVTQERYFINITRSNEIDVIRTVPDTRPSGCSNIPYATELLPAASVVIVMHEEPWSTLLRTIHSVLTNTPSVLLMEIILIDDSSKHPSLQKPLVKYLSRYTKVKIVRSKERLGVIRGRQLGLEESRGDVIVYVDSHCEVNVGWIEPMLYEIGKHNHTVTAPILDVIDDMTLTYQSPGNFVRGGLTWNLGYKYTAVPTYTKLGLLPMDPYITPAISAGTFAISRQYLQDLGGFPSSMKIWGGEDVELSLRLWLCGGRLLNCPCSRVGHIFKKNHVYSVKVQDVNQNIIQIAETWLGTYKMYFYAVTGGTHQQLNLTAFKEYDVVKKRFHCKTFDWFIENVFPELGIPPLDALYYGPLGCDGLCLGLRKDTDNVLGLFLCGSFRSKNFAFMKSGELRIENYCVVPIDKSLTLHSCDGSIYAKWTYKDNILKYDKNVCIDVHHYASLTMVDCQNVTSVKPFEFRYKLTFT</sequence>
<evidence type="ECO:0000256" key="2">
    <source>
        <dbReference type="RuleBase" id="RU361242"/>
    </source>
</evidence>
<dbReference type="SUPFAM" id="SSF50370">
    <property type="entry name" value="Ricin B-like lectins"/>
    <property type="match status" value="1"/>
</dbReference>
<dbReference type="InterPro" id="IPR035992">
    <property type="entry name" value="Ricin_B-like_lectins"/>
</dbReference>
<dbReference type="Gene3D" id="3.90.550.10">
    <property type="entry name" value="Spore Coat Polysaccharide Biosynthesis Protein SpsA, Chain A"/>
    <property type="match status" value="1"/>
</dbReference>
<dbReference type="PANTHER" id="PTHR11675:SF126">
    <property type="entry name" value="RICIN B LECTIN DOMAIN-CONTAINING PROTEIN"/>
    <property type="match status" value="1"/>
</dbReference>
<comment type="similarity">
    <text evidence="2">Belongs to the glycosyltransferase 2 family. GalNAc-T subfamily.</text>
</comment>
<comment type="cofactor">
    <cofactor evidence="2">
        <name>Mn(2+)</name>
        <dbReference type="ChEBI" id="CHEBI:29035"/>
    </cofactor>
</comment>
<dbReference type="GO" id="GO:0030246">
    <property type="term" value="F:carbohydrate binding"/>
    <property type="evidence" value="ECO:0007669"/>
    <property type="project" value="UniProtKB-KW"/>
</dbReference>
<gene>
    <name evidence="4" type="ORF">FSP39_014610</name>
</gene>
<dbReference type="PANTHER" id="PTHR11675">
    <property type="entry name" value="N-ACETYLGALACTOSAMINYLTRANSFERASE"/>
    <property type="match status" value="1"/>
</dbReference>
<protein>
    <recommendedName>
        <fullName evidence="2">Polypeptide N-acetylgalactosaminyltransferase</fullName>
        <ecNumber evidence="2">2.4.1.-</ecNumber>
    </recommendedName>
    <alternativeName>
        <fullName evidence="2">Protein-UDP acetylgalactosaminyltransferase</fullName>
    </alternativeName>
</protein>
<keyword evidence="2" id="KW-0464">Manganese</keyword>
<proteinExistence type="inferred from homology"/>
<comment type="pathway">
    <text evidence="2">Protein modification; protein glycosylation.</text>
</comment>
<dbReference type="InterPro" id="IPR001173">
    <property type="entry name" value="Glyco_trans_2-like"/>
</dbReference>
<evidence type="ECO:0000259" key="3">
    <source>
        <dbReference type="Pfam" id="PF00535"/>
    </source>
</evidence>
<keyword evidence="2" id="KW-0430">Lectin</keyword>
<keyword evidence="2" id="KW-0333">Golgi apparatus</keyword>
<dbReference type="Proteomes" id="UP001186944">
    <property type="component" value="Unassembled WGS sequence"/>
</dbReference>
<dbReference type="EC" id="2.4.1.-" evidence="2"/>
<keyword evidence="1 2" id="KW-1015">Disulfide bond</keyword>
<evidence type="ECO:0000256" key="1">
    <source>
        <dbReference type="ARBA" id="ARBA00023157"/>
    </source>
</evidence>
<reference evidence="4" key="1">
    <citation type="submission" date="2019-08" db="EMBL/GenBank/DDBJ databases">
        <title>The improved chromosome-level genome for the pearl oyster Pinctada fucata martensii using PacBio sequencing and Hi-C.</title>
        <authorList>
            <person name="Zheng Z."/>
        </authorList>
    </citation>
    <scope>NUCLEOTIDE SEQUENCE</scope>
    <source>
        <strain evidence="4">ZZ-2019</strain>
        <tissue evidence="4">Adductor muscle</tissue>
    </source>
</reference>
<keyword evidence="5" id="KW-1185">Reference proteome</keyword>
<name>A0AA88YD74_PINIB</name>
<evidence type="ECO:0000313" key="4">
    <source>
        <dbReference type="EMBL" id="KAK3102880.1"/>
    </source>
</evidence>
<dbReference type="InterPro" id="IPR029044">
    <property type="entry name" value="Nucleotide-diphossugar_trans"/>
</dbReference>
<dbReference type="AlphaFoldDB" id="A0AA88YD74"/>
<dbReference type="SUPFAM" id="SSF53448">
    <property type="entry name" value="Nucleotide-diphospho-sugar transferases"/>
    <property type="match status" value="1"/>
</dbReference>
<comment type="subcellular location">
    <subcellularLocation>
        <location evidence="2">Golgi apparatus membrane</location>
        <topology evidence="2">Single-pass type II membrane protein</topology>
    </subcellularLocation>
</comment>
<dbReference type="GO" id="GO:0004653">
    <property type="term" value="F:polypeptide N-acetylgalactosaminyltransferase activity"/>
    <property type="evidence" value="ECO:0007669"/>
    <property type="project" value="TreeGrafter"/>
</dbReference>
<accession>A0AA88YD74</accession>
<keyword evidence="2" id="KW-0808">Transferase</keyword>
<organism evidence="4 5">
    <name type="scientific">Pinctada imbricata</name>
    <name type="common">Atlantic pearl-oyster</name>
    <name type="synonym">Pinctada martensii</name>
    <dbReference type="NCBI Taxonomy" id="66713"/>
    <lineage>
        <taxon>Eukaryota</taxon>
        <taxon>Metazoa</taxon>
        <taxon>Spiralia</taxon>
        <taxon>Lophotrochozoa</taxon>
        <taxon>Mollusca</taxon>
        <taxon>Bivalvia</taxon>
        <taxon>Autobranchia</taxon>
        <taxon>Pteriomorphia</taxon>
        <taxon>Pterioida</taxon>
        <taxon>Pterioidea</taxon>
        <taxon>Pteriidae</taxon>
        <taxon>Pinctada</taxon>
    </lineage>
</organism>
<dbReference type="GO" id="GO:0006493">
    <property type="term" value="P:protein O-linked glycosylation"/>
    <property type="evidence" value="ECO:0007669"/>
    <property type="project" value="TreeGrafter"/>
</dbReference>
<dbReference type="EMBL" id="VSWD01000005">
    <property type="protein sequence ID" value="KAK3102880.1"/>
    <property type="molecule type" value="Genomic_DNA"/>
</dbReference>
<dbReference type="GO" id="GO:0000139">
    <property type="term" value="C:Golgi membrane"/>
    <property type="evidence" value="ECO:0007669"/>
    <property type="project" value="UniProtKB-SubCell"/>
</dbReference>